<name>A0ABS8YA34_DATST</name>
<feature type="region of interest" description="Disordered" evidence="1">
    <location>
        <begin position="1"/>
        <end position="31"/>
    </location>
</feature>
<proteinExistence type="predicted"/>
<accession>A0ABS8YA34</accession>
<reference evidence="2 3" key="1">
    <citation type="journal article" date="2021" name="BMC Genomics">
        <title>Datura genome reveals duplications of psychoactive alkaloid biosynthetic genes and high mutation rate following tissue culture.</title>
        <authorList>
            <person name="Rajewski A."/>
            <person name="Carter-House D."/>
            <person name="Stajich J."/>
            <person name="Litt A."/>
        </authorList>
    </citation>
    <scope>NUCLEOTIDE SEQUENCE [LARGE SCALE GENOMIC DNA]</scope>
    <source>
        <strain evidence="2">AR-01</strain>
    </source>
</reference>
<gene>
    <name evidence="2" type="ORF">HAX54_002371</name>
</gene>
<feature type="region of interest" description="Disordered" evidence="1">
    <location>
        <begin position="45"/>
        <end position="80"/>
    </location>
</feature>
<feature type="compositionally biased region" description="Basic and acidic residues" evidence="1">
    <location>
        <begin position="57"/>
        <end position="67"/>
    </location>
</feature>
<dbReference type="Proteomes" id="UP000823775">
    <property type="component" value="Unassembled WGS sequence"/>
</dbReference>
<evidence type="ECO:0000313" key="3">
    <source>
        <dbReference type="Proteomes" id="UP000823775"/>
    </source>
</evidence>
<keyword evidence="3" id="KW-1185">Reference proteome</keyword>
<evidence type="ECO:0000256" key="1">
    <source>
        <dbReference type="SAM" id="MobiDB-lite"/>
    </source>
</evidence>
<protein>
    <submittedName>
        <fullName evidence="2">Uncharacterized protein</fullName>
    </submittedName>
</protein>
<sequence length="103" mass="11220">MVLRWWPEGDATAVAGDGEKGRGSRRRRDLEGISATGSGVVRVRGEGREGGLAAEGETTRGKGERVVRRQKGGAPAEGKERKIEERVVAVEFLVVRWCCREGE</sequence>
<organism evidence="2 3">
    <name type="scientific">Datura stramonium</name>
    <name type="common">Jimsonweed</name>
    <name type="synonym">Common thornapple</name>
    <dbReference type="NCBI Taxonomy" id="4076"/>
    <lineage>
        <taxon>Eukaryota</taxon>
        <taxon>Viridiplantae</taxon>
        <taxon>Streptophyta</taxon>
        <taxon>Embryophyta</taxon>
        <taxon>Tracheophyta</taxon>
        <taxon>Spermatophyta</taxon>
        <taxon>Magnoliopsida</taxon>
        <taxon>eudicotyledons</taxon>
        <taxon>Gunneridae</taxon>
        <taxon>Pentapetalae</taxon>
        <taxon>asterids</taxon>
        <taxon>lamiids</taxon>
        <taxon>Solanales</taxon>
        <taxon>Solanaceae</taxon>
        <taxon>Solanoideae</taxon>
        <taxon>Datureae</taxon>
        <taxon>Datura</taxon>
    </lineage>
</organism>
<evidence type="ECO:0000313" key="2">
    <source>
        <dbReference type="EMBL" id="MCE5167440.1"/>
    </source>
</evidence>
<dbReference type="EMBL" id="JACEIK010110613">
    <property type="protein sequence ID" value="MCE5167440.1"/>
    <property type="molecule type" value="Genomic_DNA"/>
</dbReference>
<comment type="caution">
    <text evidence="2">The sequence shown here is derived from an EMBL/GenBank/DDBJ whole genome shotgun (WGS) entry which is preliminary data.</text>
</comment>